<dbReference type="EMBL" id="CP078063">
    <property type="protein sequence ID" value="UVE49803.1"/>
    <property type="molecule type" value="Genomic_DNA"/>
</dbReference>
<dbReference type="GeneID" id="74529820"/>
<keyword evidence="2" id="KW-0378">Hydrolase</keyword>
<protein>
    <submittedName>
        <fullName evidence="2">Alpha/beta hydrolase</fullName>
    </submittedName>
</protein>
<dbReference type="PANTHER" id="PTHR43433">
    <property type="entry name" value="HYDROLASE, ALPHA/BETA FOLD FAMILY PROTEIN"/>
    <property type="match status" value="1"/>
</dbReference>
<evidence type="ECO:0000313" key="2">
    <source>
        <dbReference type="EMBL" id="UVE49803.1"/>
    </source>
</evidence>
<dbReference type="PANTHER" id="PTHR43433:SF5">
    <property type="entry name" value="AB HYDROLASE-1 DOMAIN-CONTAINING PROTEIN"/>
    <property type="match status" value="1"/>
</dbReference>
<dbReference type="Pfam" id="PF00561">
    <property type="entry name" value="Abhydrolase_1"/>
    <property type="match status" value="1"/>
</dbReference>
<dbReference type="InterPro" id="IPR050471">
    <property type="entry name" value="AB_hydrolase"/>
</dbReference>
<reference evidence="2" key="1">
    <citation type="submission" date="2021-07" db="EMBL/GenBank/DDBJ databases">
        <title>Studies on halocins as antimicrobial molecules from haloarchaea.</title>
        <authorList>
            <person name="Kumar S."/>
            <person name="Khare S.K."/>
        </authorList>
    </citation>
    <scope>NUCLEOTIDE SEQUENCE</scope>
    <source>
        <strain evidence="2">NCIM 5678</strain>
    </source>
</reference>
<dbReference type="InterPro" id="IPR029058">
    <property type="entry name" value="AB_hydrolase_fold"/>
</dbReference>
<feature type="domain" description="AB hydrolase-1" evidence="1">
    <location>
        <begin position="74"/>
        <end position="251"/>
    </location>
</feature>
<sequence length="277" mass="29702">MTLDYGMLDGRRPYYRVGDPDGDPLFVLPGVSDAFQRGAPSRATAAVLSRLYSGVSDRDVWVVGRRRHIPVGSSTRDMAAEYATVIDEQGLWPADVVGVSMGGFIAQHLASDYADYVDSLALVSSATRLGGHGEQVIRDWRTLAGKGKWAELAADAERESATGVKQTVGPLLVELAGTFADLRPAVPADVVVSLSACLEHDSRNVLDDIDAPTLVAAGDADHFFPEPRLRETKDGIDDATLALFKGAGHDLAVSEADELNGIVRRFFDGFRGDGLYP</sequence>
<name>A0ABY5RFL7_HALLR</name>
<accession>A0ABY5RFL7</accession>
<dbReference type="Proteomes" id="UP001058330">
    <property type="component" value="Chromosome"/>
</dbReference>
<dbReference type="GO" id="GO:0016787">
    <property type="term" value="F:hydrolase activity"/>
    <property type="evidence" value="ECO:0007669"/>
    <property type="project" value="UniProtKB-KW"/>
</dbReference>
<dbReference type="Gene3D" id="3.40.50.1820">
    <property type="entry name" value="alpha/beta hydrolase"/>
    <property type="match status" value="1"/>
</dbReference>
<gene>
    <name evidence="2" type="ORF">KU306_12900</name>
</gene>
<evidence type="ECO:0000259" key="1">
    <source>
        <dbReference type="Pfam" id="PF00561"/>
    </source>
</evidence>
<evidence type="ECO:0000313" key="3">
    <source>
        <dbReference type="Proteomes" id="UP001058330"/>
    </source>
</evidence>
<proteinExistence type="predicted"/>
<organism evidence="2 3">
    <name type="scientific">Haloferax larsenii</name>
    <dbReference type="NCBI Taxonomy" id="302484"/>
    <lineage>
        <taxon>Archaea</taxon>
        <taxon>Methanobacteriati</taxon>
        <taxon>Methanobacteriota</taxon>
        <taxon>Stenosarchaea group</taxon>
        <taxon>Halobacteria</taxon>
        <taxon>Halobacteriales</taxon>
        <taxon>Haloferacaceae</taxon>
        <taxon>Haloferax</taxon>
    </lineage>
</organism>
<dbReference type="InterPro" id="IPR000073">
    <property type="entry name" value="AB_hydrolase_1"/>
</dbReference>
<keyword evidence="3" id="KW-1185">Reference proteome</keyword>
<dbReference type="SUPFAM" id="SSF53474">
    <property type="entry name" value="alpha/beta-Hydrolases"/>
    <property type="match status" value="1"/>
</dbReference>
<dbReference type="RefSeq" id="WP_007540301.1">
    <property type="nucleotide sequence ID" value="NZ_CP078063.1"/>
</dbReference>